<dbReference type="EMBL" id="JANJYI010000002">
    <property type="protein sequence ID" value="KAK2658430.1"/>
    <property type="molecule type" value="Genomic_DNA"/>
</dbReference>
<dbReference type="PANTHER" id="PTHR33223:SF11">
    <property type="entry name" value="ELEMENT PROTEIN, PUTATIVE-RELATED"/>
    <property type="match status" value="1"/>
</dbReference>
<organism evidence="2 3">
    <name type="scientific">Dipteronia dyeriana</name>
    <dbReference type="NCBI Taxonomy" id="168575"/>
    <lineage>
        <taxon>Eukaryota</taxon>
        <taxon>Viridiplantae</taxon>
        <taxon>Streptophyta</taxon>
        <taxon>Embryophyta</taxon>
        <taxon>Tracheophyta</taxon>
        <taxon>Spermatophyta</taxon>
        <taxon>Magnoliopsida</taxon>
        <taxon>eudicotyledons</taxon>
        <taxon>Gunneridae</taxon>
        <taxon>Pentapetalae</taxon>
        <taxon>rosids</taxon>
        <taxon>malvids</taxon>
        <taxon>Sapindales</taxon>
        <taxon>Sapindaceae</taxon>
        <taxon>Hippocastanoideae</taxon>
        <taxon>Acereae</taxon>
        <taxon>Dipteronia</taxon>
    </lineage>
</organism>
<keyword evidence="3" id="KW-1185">Reference proteome</keyword>
<proteinExistence type="predicted"/>
<dbReference type="InterPro" id="IPR005162">
    <property type="entry name" value="Retrotrans_gag_dom"/>
</dbReference>
<sequence length="111" mass="13232">MVRNTVLTRGQLQMRCFQYCLMNRAMQWYIVLRPGTLTTWPHVCEAFYNKFFPTAKARELTIKITTFSKEDGEPFYKVWERFHLLLAQMPPHNYPDELKVTSFYQGLSTIT</sequence>
<evidence type="ECO:0000313" key="3">
    <source>
        <dbReference type="Proteomes" id="UP001280121"/>
    </source>
</evidence>
<evidence type="ECO:0000259" key="1">
    <source>
        <dbReference type="Pfam" id="PF03732"/>
    </source>
</evidence>
<dbReference type="PANTHER" id="PTHR33223">
    <property type="entry name" value="CCHC-TYPE DOMAIN-CONTAINING PROTEIN"/>
    <property type="match status" value="1"/>
</dbReference>
<name>A0AAD9XFM2_9ROSI</name>
<dbReference type="Pfam" id="PF03732">
    <property type="entry name" value="Retrotrans_gag"/>
    <property type="match status" value="1"/>
</dbReference>
<gene>
    <name evidence="2" type="ORF">Ddye_004963</name>
</gene>
<protein>
    <recommendedName>
        <fullName evidence="1">Retrotransposon gag domain-containing protein</fullName>
    </recommendedName>
</protein>
<reference evidence="2" key="1">
    <citation type="journal article" date="2023" name="Plant J.">
        <title>Genome sequences and population genomics provide insights into the demographic history, inbreeding, and mutation load of two 'living fossil' tree species of Dipteronia.</title>
        <authorList>
            <person name="Feng Y."/>
            <person name="Comes H.P."/>
            <person name="Chen J."/>
            <person name="Zhu S."/>
            <person name="Lu R."/>
            <person name="Zhang X."/>
            <person name="Li P."/>
            <person name="Qiu J."/>
            <person name="Olsen K.M."/>
            <person name="Qiu Y."/>
        </authorList>
    </citation>
    <scope>NUCLEOTIDE SEQUENCE</scope>
    <source>
        <strain evidence="2">KIB01</strain>
    </source>
</reference>
<feature type="domain" description="Retrotransposon gag" evidence="1">
    <location>
        <begin position="17"/>
        <end position="108"/>
    </location>
</feature>
<dbReference type="Proteomes" id="UP001280121">
    <property type="component" value="Unassembled WGS sequence"/>
</dbReference>
<accession>A0AAD9XFM2</accession>
<evidence type="ECO:0000313" key="2">
    <source>
        <dbReference type="EMBL" id="KAK2658430.1"/>
    </source>
</evidence>
<comment type="caution">
    <text evidence="2">The sequence shown here is derived from an EMBL/GenBank/DDBJ whole genome shotgun (WGS) entry which is preliminary data.</text>
</comment>
<dbReference type="AlphaFoldDB" id="A0AAD9XFM2"/>